<dbReference type="PROSITE" id="PS50850">
    <property type="entry name" value="MFS"/>
    <property type="match status" value="1"/>
</dbReference>
<keyword evidence="6 8" id="KW-0472">Membrane</keyword>
<dbReference type="NCBIfam" id="TIGR00711">
    <property type="entry name" value="efflux_EmrB"/>
    <property type="match status" value="1"/>
</dbReference>
<feature type="domain" description="Major facilitator superfamily (MFS) profile" evidence="9">
    <location>
        <begin position="9"/>
        <end position="461"/>
    </location>
</feature>
<evidence type="ECO:0000256" key="3">
    <source>
        <dbReference type="ARBA" id="ARBA00022475"/>
    </source>
</evidence>
<evidence type="ECO:0000256" key="6">
    <source>
        <dbReference type="ARBA" id="ARBA00023136"/>
    </source>
</evidence>
<keyword evidence="3" id="KW-1003">Cell membrane</keyword>
<dbReference type="GO" id="GO:0046677">
    <property type="term" value="P:response to antibiotic"/>
    <property type="evidence" value="ECO:0007669"/>
    <property type="project" value="UniProtKB-KW"/>
</dbReference>
<dbReference type="GO" id="GO:0022857">
    <property type="term" value="F:transmembrane transporter activity"/>
    <property type="evidence" value="ECO:0007669"/>
    <property type="project" value="InterPro"/>
</dbReference>
<dbReference type="PANTHER" id="PTHR42718">
    <property type="entry name" value="MAJOR FACILITATOR SUPERFAMILY MULTIDRUG TRANSPORTER MFSC"/>
    <property type="match status" value="1"/>
</dbReference>
<dbReference type="SUPFAM" id="SSF103473">
    <property type="entry name" value="MFS general substrate transporter"/>
    <property type="match status" value="1"/>
</dbReference>
<feature type="transmembrane region" description="Helical" evidence="8">
    <location>
        <begin position="357"/>
        <end position="376"/>
    </location>
</feature>
<keyword evidence="4 8" id="KW-0812">Transmembrane</keyword>
<dbReference type="InterPro" id="IPR011701">
    <property type="entry name" value="MFS"/>
</dbReference>
<dbReference type="InterPro" id="IPR004638">
    <property type="entry name" value="EmrB-like"/>
</dbReference>
<evidence type="ECO:0000256" key="4">
    <source>
        <dbReference type="ARBA" id="ARBA00022692"/>
    </source>
</evidence>
<reference evidence="10 11" key="1">
    <citation type="submission" date="2020-02" db="EMBL/GenBank/DDBJ databases">
        <title>Whole-genome analyses of novel actinobacteria.</title>
        <authorList>
            <person name="Sahin N."/>
        </authorList>
    </citation>
    <scope>NUCLEOTIDE SEQUENCE [LARGE SCALE GENOMIC DNA]</scope>
    <source>
        <strain evidence="10 11">A7024</strain>
    </source>
</reference>
<dbReference type="InterPro" id="IPR036259">
    <property type="entry name" value="MFS_trans_sf"/>
</dbReference>
<dbReference type="RefSeq" id="WP_165233188.1">
    <property type="nucleotide sequence ID" value="NZ_JAAKZV010000017.1"/>
</dbReference>
<evidence type="ECO:0000256" key="5">
    <source>
        <dbReference type="ARBA" id="ARBA00022989"/>
    </source>
</evidence>
<protein>
    <submittedName>
        <fullName evidence="10">MFS transporter</fullName>
    </submittedName>
</protein>
<name>A0A6G4TUW4_9ACTN</name>
<evidence type="ECO:0000313" key="11">
    <source>
        <dbReference type="Proteomes" id="UP000481583"/>
    </source>
</evidence>
<sequence length="478" mass="49800">MTGARQFAVMAMIAVAGFITMLDNTVINVALPTLQQELDLSLKDLEWVATSYVLSFGALLLVGGRLADLVGRRLVMVVGLVIFTVSATLAGMAGNGTELIAARTVQGMGAALVIPASLAIVAGDLPKHRRGLAIGVWTAALAVALALGPMTGGIITDHWGWEWVFYSNLPFGVVALVLAVAVPKAPRPDKGLLKTLDLPGVVLSTAALYFLTYALVEGGTLGFTKSPVPQYLLAAAVCAVLFLAVESRTFLPLVDPGLFRNRSLSGGTVAQILWGIGMNGVFFYTALYLQRILEFSPTKAGLAFLPLAGALLVTTPLAEWLAKVAGAHRVISGGLLLVSAGLLYVSNQGLDATYGSLQPGLILIGIGSALATPVTVRSLDGVPRTRTGMASGVVSAAREVSGVFGVVLVGVVLTRKEQSGLESGLLPHEAFLRGYDAGLQLAAACALAGAVVTAITLRRSGRHRKPEVRPANRRAQHV</sequence>
<dbReference type="AlphaFoldDB" id="A0A6G4TUW4"/>
<proteinExistence type="predicted"/>
<evidence type="ECO:0000256" key="7">
    <source>
        <dbReference type="ARBA" id="ARBA00023251"/>
    </source>
</evidence>
<dbReference type="Proteomes" id="UP000481583">
    <property type="component" value="Unassembled WGS sequence"/>
</dbReference>
<evidence type="ECO:0000256" key="2">
    <source>
        <dbReference type="ARBA" id="ARBA00022448"/>
    </source>
</evidence>
<keyword evidence="11" id="KW-1185">Reference proteome</keyword>
<feature type="transmembrane region" description="Helical" evidence="8">
    <location>
        <begin position="7"/>
        <end position="27"/>
    </location>
</feature>
<dbReference type="CDD" id="cd17321">
    <property type="entry name" value="MFS_MMR_MDR_like"/>
    <property type="match status" value="1"/>
</dbReference>
<evidence type="ECO:0000313" key="10">
    <source>
        <dbReference type="EMBL" id="NGN63562.1"/>
    </source>
</evidence>
<dbReference type="InterPro" id="IPR005829">
    <property type="entry name" value="Sugar_transporter_CS"/>
</dbReference>
<feature type="transmembrane region" description="Helical" evidence="8">
    <location>
        <begin position="163"/>
        <end position="183"/>
    </location>
</feature>
<keyword evidence="7" id="KW-0046">Antibiotic resistance</keyword>
<dbReference type="PRINTS" id="PR01036">
    <property type="entry name" value="TCRTETB"/>
</dbReference>
<dbReference type="Gene3D" id="1.20.1250.20">
    <property type="entry name" value="MFS general substrate transporter like domains"/>
    <property type="match status" value="1"/>
</dbReference>
<feature type="transmembrane region" description="Helical" evidence="8">
    <location>
        <begin position="132"/>
        <end position="151"/>
    </location>
</feature>
<evidence type="ECO:0000256" key="8">
    <source>
        <dbReference type="SAM" id="Phobius"/>
    </source>
</evidence>
<comment type="caution">
    <text evidence="10">The sequence shown here is derived from an EMBL/GenBank/DDBJ whole genome shotgun (WGS) entry which is preliminary data.</text>
</comment>
<dbReference type="Gene3D" id="1.20.1720.10">
    <property type="entry name" value="Multidrug resistance protein D"/>
    <property type="match status" value="1"/>
</dbReference>
<dbReference type="GO" id="GO:0005886">
    <property type="term" value="C:plasma membrane"/>
    <property type="evidence" value="ECO:0007669"/>
    <property type="project" value="UniProtKB-SubCell"/>
</dbReference>
<feature type="transmembrane region" description="Helical" evidence="8">
    <location>
        <begin position="74"/>
        <end position="93"/>
    </location>
</feature>
<feature type="transmembrane region" description="Helical" evidence="8">
    <location>
        <begin position="329"/>
        <end position="345"/>
    </location>
</feature>
<organism evidence="10 11">
    <name type="scientific">Streptomyces coryli</name>
    <dbReference type="NCBI Taxonomy" id="1128680"/>
    <lineage>
        <taxon>Bacteria</taxon>
        <taxon>Bacillati</taxon>
        <taxon>Actinomycetota</taxon>
        <taxon>Actinomycetes</taxon>
        <taxon>Kitasatosporales</taxon>
        <taxon>Streptomycetaceae</taxon>
        <taxon>Streptomyces</taxon>
    </lineage>
</organism>
<dbReference type="EMBL" id="JAAKZV010000017">
    <property type="protein sequence ID" value="NGN63562.1"/>
    <property type="molecule type" value="Genomic_DNA"/>
</dbReference>
<feature type="transmembrane region" description="Helical" evidence="8">
    <location>
        <begin position="47"/>
        <end position="67"/>
    </location>
</feature>
<feature type="transmembrane region" description="Helical" evidence="8">
    <location>
        <begin position="266"/>
        <end position="289"/>
    </location>
</feature>
<dbReference type="InterPro" id="IPR020846">
    <property type="entry name" value="MFS_dom"/>
</dbReference>
<feature type="transmembrane region" description="Helical" evidence="8">
    <location>
        <begin position="105"/>
        <end position="125"/>
    </location>
</feature>
<feature type="transmembrane region" description="Helical" evidence="8">
    <location>
        <begin position="228"/>
        <end position="245"/>
    </location>
</feature>
<gene>
    <name evidence="10" type="ORF">G5C51_06535</name>
</gene>
<evidence type="ECO:0000256" key="1">
    <source>
        <dbReference type="ARBA" id="ARBA00004651"/>
    </source>
</evidence>
<dbReference type="PROSITE" id="PS00216">
    <property type="entry name" value="SUGAR_TRANSPORT_1"/>
    <property type="match status" value="1"/>
</dbReference>
<dbReference type="PANTHER" id="PTHR42718:SF46">
    <property type="entry name" value="BLR6921 PROTEIN"/>
    <property type="match status" value="1"/>
</dbReference>
<dbReference type="Pfam" id="PF07690">
    <property type="entry name" value="MFS_1"/>
    <property type="match status" value="1"/>
</dbReference>
<keyword evidence="2" id="KW-0813">Transport</keyword>
<evidence type="ECO:0000259" key="9">
    <source>
        <dbReference type="PROSITE" id="PS50850"/>
    </source>
</evidence>
<accession>A0A6G4TUW4</accession>
<feature type="transmembrane region" description="Helical" evidence="8">
    <location>
        <begin position="195"/>
        <end position="216"/>
    </location>
</feature>
<feature type="transmembrane region" description="Helical" evidence="8">
    <location>
        <begin position="301"/>
        <end position="322"/>
    </location>
</feature>
<feature type="transmembrane region" description="Helical" evidence="8">
    <location>
        <begin position="388"/>
        <end position="413"/>
    </location>
</feature>
<keyword evidence="5 8" id="KW-1133">Transmembrane helix</keyword>
<comment type="subcellular location">
    <subcellularLocation>
        <location evidence="1">Cell membrane</location>
        <topology evidence="1">Multi-pass membrane protein</topology>
    </subcellularLocation>
</comment>
<feature type="transmembrane region" description="Helical" evidence="8">
    <location>
        <begin position="437"/>
        <end position="457"/>
    </location>
</feature>